<evidence type="ECO:0000313" key="10">
    <source>
        <dbReference type="Proteomes" id="UP000218231"/>
    </source>
</evidence>
<dbReference type="Proteomes" id="UP000218231">
    <property type="component" value="Unassembled WGS sequence"/>
</dbReference>
<dbReference type="EMBL" id="LIAE01006806">
    <property type="protein sequence ID" value="PAV85099.1"/>
    <property type="molecule type" value="Genomic_DNA"/>
</dbReference>
<dbReference type="InterPro" id="IPR036249">
    <property type="entry name" value="Thioredoxin-like_sf"/>
</dbReference>
<dbReference type="PROSITE" id="PS51352">
    <property type="entry name" value="THIOREDOXIN_2"/>
    <property type="match status" value="1"/>
</dbReference>
<comment type="catalytic activity">
    <reaction evidence="7">
        <text>[protein]-dithiol + NADP(+) = [protein]-disulfide + NADPH + H(+)</text>
        <dbReference type="Rhea" id="RHEA:18753"/>
        <dbReference type="Rhea" id="RHEA-COMP:10593"/>
        <dbReference type="Rhea" id="RHEA-COMP:10594"/>
        <dbReference type="ChEBI" id="CHEBI:15378"/>
        <dbReference type="ChEBI" id="CHEBI:29950"/>
        <dbReference type="ChEBI" id="CHEBI:50058"/>
        <dbReference type="ChEBI" id="CHEBI:57783"/>
        <dbReference type="ChEBI" id="CHEBI:58349"/>
        <dbReference type="EC" id="1.8.1.8"/>
    </reaction>
</comment>
<evidence type="ECO:0000256" key="2">
    <source>
        <dbReference type="ARBA" id="ARBA00022737"/>
    </source>
</evidence>
<protein>
    <recommendedName>
        <fullName evidence="1">protein-disulfide reductase</fullName>
        <ecNumber evidence="1">1.8.1.8</ecNumber>
    </recommendedName>
</protein>
<evidence type="ECO:0000256" key="1">
    <source>
        <dbReference type="ARBA" id="ARBA00012612"/>
    </source>
</evidence>
<dbReference type="AlphaFoldDB" id="A0A2A2LG01"/>
<dbReference type="InterPro" id="IPR052259">
    <property type="entry name" value="Nucleoredoxin-like"/>
</dbReference>
<evidence type="ECO:0000256" key="6">
    <source>
        <dbReference type="ARBA" id="ARBA00047388"/>
    </source>
</evidence>
<evidence type="ECO:0000256" key="5">
    <source>
        <dbReference type="ARBA" id="ARBA00025782"/>
    </source>
</evidence>
<comment type="similarity">
    <text evidence="5">Belongs to the nucleoredoxin family.</text>
</comment>
<keyword evidence="2" id="KW-0677">Repeat</keyword>
<dbReference type="PANTHER" id="PTHR13871:SF103">
    <property type="entry name" value="THIOREDOXIN DOMAIN-CONTAINING PROTEIN"/>
    <property type="match status" value="1"/>
</dbReference>
<evidence type="ECO:0000313" key="9">
    <source>
        <dbReference type="EMBL" id="PAV85099.1"/>
    </source>
</evidence>
<organism evidence="9 10">
    <name type="scientific">Diploscapter pachys</name>
    <dbReference type="NCBI Taxonomy" id="2018661"/>
    <lineage>
        <taxon>Eukaryota</taxon>
        <taxon>Metazoa</taxon>
        <taxon>Ecdysozoa</taxon>
        <taxon>Nematoda</taxon>
        <taxon>Chromadorea</taxon>
        <taxon>Rhabditida</taxon>
        <taxon>Rhabditina</taxon>
        <taxon>Rhabditomorpha</taxon>
        <taxon>Rhabditoidea</taxon>
        <taxon>Rhabditidae</taxon>
        <taxon>Diploscapter</taxon>
    </lineage>
</organism>
<evidence type="ECO:0000256" key="4">
    <source>
        <dbReference type="ARBA" id="ARBA00023027"/>
    </source>
</evidence>
<proteinExistence type="inferred from homology"/>
<dbReference type="STRING" id="2018661.A0A2A2LG01"/>
<evidence type="ECO:0000256" key="3">
    <source>
        <dbReference type="ARBA" id="ARBA00023002"/>
    </source>
</evidence>
<dbReference type="Pfam" id="PF13905">
    <property type="entry name" value="Thioredoxin_8"/>
    <property type="match status" value="1"/>
</dbReference>
<comment type="caution">
    <text evidence="9">The sequence shown here is derived from an EMBL/GenBank/DDBJ whole genome shotgun (WGS) entry which is preliminary data.</text>
</comment>
<keyword evidence="10" id="KW-1185">Reference proteome</keyword>
<dbReference type="InterPro" id="IPR013766">
    <property type="entry name" value="Thioredoxin_domain"/>
</dbReference>
<comment type="catalytic activity">
    <reaction evidence="6">
        <text>[protein]-dithiol + NAD(+) = [protein]-disulfide + NADH + H(+)</text>
        <dbReference type="Rhea" id="RHEA:18749"/>
        <dbReference type="Rhea" id="RHEA-COMP:10593"/>
        <dbReference type="Rhea" id="RHEA-COMP:10594"/>
        <dbReference type="ChEBI" id="CHEBI:15378"/>
        <dbReference type="ChEBI" id="CHEBI:29950"/>
        <dbReference type="ChEBI" id="CHEBI:50058"/>
        <dbReference type="ChEBI" id="CHEBI:57540"/>
        <dbReference type="ChEBI" id="CHEBI:57945"/>
        <dbReference type="EC" id="1.8.1.8"/>
    </reaction>
</comment>
<name>A0A2A2LG01_9BILA</name>
<dbReference type="GO" id="GO:0047134">
    <property type="term" value="F:protein-disulfide reductase [NAD(P)H] activity"/>
    <property type="evidence" value="ECO:0007669"/>
    <property type="project" value="UniProtKB-EC"/>
</dbReference>
<dbReference type="SUPFAM" id="SSF52833">
    <property type="entry name" value="Thioredoxin-like"/>
    <property type="match status" value="1"/>
</dbReference>
<feature type="domain" description="Thioredoxin" evidence="8">
    <location>
        <begin position="1"/>
        <end position="147"/>
    </location>
</feature>
<accession>A0A2A2LG01</accession>
<sequence>MSELLAGIELEKYDKSKHNASEVLKDKVVALYFSAHWCPPCRNFTPMLKTFYDELKSSGEFEVVFISYDRNEQDLKNYMKEAHGDWYHISFKHPKIQELASKYSVNGIPALIIIKPDGEIITKEGRTNVQAKTSPKVTISEWKSQMN</sequence>
<dbReference type="EC" id="1.8.1.8" evidence="1"/>
<dbReference type="PANTHER" id="PTHR13871">
    <property type="entry name" value="THIOREDOXIN"/>
    <property type="match status" value="1"/>
</dbReference>
<dbReference type="Gene3D" id="3.40.30.10">
    <property type="entry name" value="Glutaredoxin"/>
    <property type="match status" value="1"/>
</dbReference>
<evidence type="ECO:0000259" key="8">
    <source>
        <dbReference type="PROSITE" id="PS51352"/>
    </source>
</evidence>
<evidence type="ECO:0000256" key="7">
    <source>
        <dbReference type="ARBA" id="ARBA00047804"/>
    </source>
</evidence>
<dbReference type="OrthoDB" id="189920at2759"/>
<dbReference type="InterPro" id="IPR012336">
    <property type="entry name" value="Thioredoxin-like_fold"/>
</dbReference>
<reference evidence="9 10" key="1">
    <citation type="journal article" date="2017" name="Curr. Biol.">
        <title>Genome architecture and evolution of a unichromosomal asexual nematode.</title>
        <authorList>
            <person name="Fradin H."/>
            <person name="Zegar C."/>
            <person name="Gutwein M."/>
            <person name="Lucas J."/>
            <person name="Kovtun M."/>
            <person name="Corcoran D."/>
            <person name="Baugh L.R."/>
            <person name="Kiontke K."/>
            <person name="Gunsalus K."/>
            <person name="Fitch D.H."/>
            <person name="Piano F."/>
        </authorList>
    </citation>
    <scope>NUCLEOTIDE SEQUENCE [LARGE SCALE GENOMIC DNA]</scope>
    <source>
        <strain evidence="9">PF1309</strain>
    </source>
</reference>
<keyword evidence="3" id="KW-0560">Oxidoreductase</keyword>
<gene>
    <name evidence="9" type="ORF">WR25_04517</name>
</gene>
<dbReference type="CDD" id="cd02964">
    <property type="entry name" value="TryX_like_family"/>
    <property type="match status" value="1"/>
</dbReference>
<keyword evidence="4" id="KW-0520">NAD</keyword>